<dbReference type="EMBL" id="CABFNO020001340">
    <property type="protein sequence ID" value="CAG9982535.1"/>
    <property type="molecule type" value="Genomic_DNA"/>
</dbReference>
<dbReference type="OrthoDB" id="5126607at2759"/>
<protein>
    <recommendedName>
        <fullName evidence="12">Carboxypeptidase M14B</fullName>
    </recommendedName>
    <alternativeName>
        <fullName evidence="11">Carboxypeptidase MCPB</fullName>
    </alternativeName>
</protein>
<evidence type="ECO:0000256" key="14">
    <source>
        <dbReference type="SAM" id="SignalP"/>
    </source>
</evidence>
<evidence type="ECO:0000256" key="6">
    <source>
        <dbReference type="ARBA" id="ARBA00022670"/>
    </source>
</evidence>
<organism evidence="16 17">
    <name type="scientific">Clonostachys byssicola</name>
    <dbReference type="NCBI Taxonomy" id="160290"/>
    <lineage>
        <taxon>Eukaryota</taxon>
        <taxon>Fungi</taxon>
        <taxon>Dikarya</taxon>
        <taxon>Ascomycota</taxon>
        <taxon>Pezizomycotina</taxon>
        <taxon>Sordariomycetes</taxon>
        <taxon>Hypocreomycetidae</taxon>
        <taxon>Hypocreales</taxon>
        <taxon>Bionectriaceae</taxon>
        <taxon>Clonostachys</taxon>
    </lineage>
</organism>
<dbReference type="GO" id="GO:0006508">
    <property type="term" value="P:proteolysis"/>
    <property type="evidence" value="ECO:0007669"/>
    <property type="project" value="UniProtKB-KW"/>
</dbReference>
<dbReference type="PANTHER" id="PTHR11705">
    <property type="entry name" value="PROTEASE FAMILY M14 CARBOXYPEPTIDASE A,B"/>
    <property type="match status" value="1"/>
</dbReference>
<evidence type="ECO:0000256" key="3">
    <source>
        <dbReference type="ARBA" id="ARBA00004613"/>
    </source>
</evidence>
<evidence type="ECO:0000313" key="17">
    <source>
        <dbReference type="Proteomes" id="UP000754883"/>
    </source>
</evidence>
<dbReference type="GO" id="GO:0005576">
    <property type="term" value="C:extracellular region"/>
    <property type="evidence" value="ECO:0007669"/>
    <property type="project" value="UniProtKB-SubCell"/>
</dbReference>
<dbReference type="InterPro" id="IPR000834">
    <property type="entry name" value="Peptidase_M14"/>
</dbReference>
<comment type="similarity">
    <text evidence="4 13">Belongs to the peptidase M14 family.</text>
</comment>
<evidence type="ECO:0000256" key="4">
    <source>
        <dbReference type="ARBA" id="ARBA00005988"/>
    </source>
</evidence>
<sequence length="554" mass="61359">MRPLGTCWSLLSLFVGHCVGGVAQQRLTYLRPLLDQKDPAHIAANFLDVDDEILSPAFTSPDTVPEGFRHGISGPTPQNVLDDMLHKEDWLKTLAARNDWMSYQEPDFTSEEGRSIPFVTLSSTSPQSLPLIDNSNHTNNSSKLRIWLTGGVHGDEPGGDQAILALLGKLDANTSFASALLDKADLMILPRYNPDGVARFQRSLANGADPNRDHTELAHQQTIDIKRLQNRFAPHVGIDCHEYYANRRHGRHADLLFAQDAMVSPMKNLNVHPTIRALSQTLFVDRMGAAMDARGLRWGPYVTRPNASEMVLLEMGTDAKMDTHVALGQGVQILTETRGTHLGEQHFRRRVATGLVLLETAMEAVVEHAGAIYDTVEAARAEFIQSKGDIVVTDRHRMMEANWTFIDSDSGKIKDVPVQFGNSTPMVAEITRRRPEAYVFGPEWTSIAEKLRIAGVEVETLTAPFQGEVEAIHVRGSGDEVVSQEETTPRVIANTEVIRKEVQIPAGGFRVSTRQRMAAQAFVRLEPESVDSFAAFRLLPASPGDEYPVYRVMS</sequence>
<proteinExistence type="inferred from homology"/>
<dbReference type="SUPFAM" id="SSF53187">
    <property type="entry name" value="Zn-dependent exopeptidases"/>
    <property type="match status" value="1"/>
</dbReference>
<evidence type="ECO:0000256" key="13">
    <source>
        <dbReference type="PROSITE-ProRule" id="PRU01379"/>
    </source>
</evidence>
<feature type="domain" description="Peptidase M14" evidence="15">
    <location>
        <begin position="76"/>
        <end position="365"/>
    </location>
</feature>
<accession>A0A9N9UBW1</accession>
<keyword evidence="6" id="KW-0645">Protease</keyword>
<evidence type="ECO:0000256" key="7">
    <source>
        <dbReference type="ARBA" id="ARBA00022729"/>
    </source>
</evidence>
<evidence type="ECO:0000256" key="11">
    <source>
        <dbReference type="ARBA" id="ARBA00041263"/>
    </source>
</evidence>
<dbReference type="Gene3D" id="3.40.630.10">
    <property type="entry name" value="Zn peptidases"/>
    <property type="match status" value="1"/>
</dbReference>
<evidence type="ECO:0000256" key="2">
    <source>
        <dbReference type="ARBA" id="ARBA00003091"/>
    </source>
</evidence>
<keyword evidence="10" id="KW-0325">Glycoprotein</keyword>
<comment type="function">
    <text evidence="2">Extracellular metalloprotease that contributes to pathogenicity.</text>
</comment>
<dbReference type="PANTHER" id="PTHR11705:SF83">
    <property type="entry name" value="INACTIVE METALLOCARBOXYPEPTIDASE ECM14"/>
    <property type="match status" value="1"/>
</dbReference>
<reference evidence="16 17" key="2">
    <citation type="submission" date="2021-10" db="EMBL/GenBank/DDBJ databases">
        <authorList>
            <person name="Piombo E."/>
        </authorList>
    </citation>
    <scope>NUCLEOTIDE SEQUENCE [LARGE SCALE GENOMIC DNA]</scope>
</reference>
<dbReference type="Pfam" id="PF00246">
    <property type="entry name" value="Peptidase_M14"/>
    <property type="match status" value="1"/>
</dbReference>
<dbReference type="AlphaFoldDB" id="A0A9N9UBW1"/>
<feature type="active site" description="Proton donor/acceptor" evidence="13">
    <location>
        <position position="336"/>
    </location>
</feature>
<evidence type="ECO:0000259" key="15">
    <source>
        <dbReference type="PROSITE" id="PS52035"/>
    </source>
</evidence>
<dbReference type="PROSITE" id="PS52035">
    <property type="entry name" value="PEPTIDASE_M14"/>
    <property type="match status" value="1"/>
</dbReference>
<evidence type="ECO:0000256" key="10">
    <source>
        <dbReference type="ARBA" id="ARBA00023180"/>
    </source>
</evidence>
<evidence type="ECO:0000256" key="12">
    <source>
        <dbReference type="ARBA" id="ARBA00042017"/>
    </source>
</evidence>
<comment type="cofactor">
    <cofactor evidence="1">
        <name>Zn(2+)</name>
        <dbReference type="ChEBI" id="CHEBI:29105"/>
    </cofactor>
</comment>
<dbReference type="GO" id="GO:0008270">
    <property type="term" value="F:zinc ion binding"/>
    <property type="evidence" value="ECO:0007669"/>
    <property type="project" value="InterPro"/>
</dbReference>
<evidence type="ECO:0000256" key="5">
    <source>
        <dbReference type="ARBA" id="ARBA00022525"/>
    </source>
</evidence>
<evidence type="ECO:0000256" key="9">
    <source>
        <dbReference type="ARBA" id="ARBA00023026"/>
    </source>
</evidence>
<keyword evidence="8" id="KW-0378">Hydrolase</keyword>
<reference evidence="17" key="1">
    <citation type="submission" date="2019-06" db="EMBL/GenBank/DDBJ databases">
        <authorList>
            <person name="Broberg M."/>
        </authorList>
    </citation>
    <scope>NUCLEOTIDE SEQUENCE [LARGE SCALE GENOMIC DNA]</scope>
</reference>
<feature type="signal peptide" evidence="14">
    <location>
        <begin position="1"/>
        <end position="24"/>
    </location>
</feature>
<keyword evidence="17" id="KW-1185">Reference proteome</keyword>
<evidence type="ECO:0000313" key="16">
    <source>
        <dbReference type="EMBL" id="CAG9982535.1"/>
    </source>
</evidence>
<evidence type="ECO:0000256" key="8">
    <source>
        <dbReference type="ARBA" id="ARBA00022801"/>
    </source>
</evidence>
<keyword evidence="7 14" id="KW-0732">Signal</keyword>
<keyword evidence="9" id="KW-0843">Virulence</keyword>
<name>A0A9N9UBW1_9HYPO</name>
<keyword evidence="5" id="KW-0964">Secreted</keyword>
<evidence type="ECO:0000256" key="1">
    <source>
        <dbReference type="ARBA" id="ARBA00001947"/>
    </source>
</evidence>
<feature type="chain" id="PRO_5040333730" description="Carboxypeptidase M14B" evidence="14">
    <location>
        <begin position="25"/>
        <end position="554"/>
    </location>
</feature>
<dbReference type="GO" id="GO:0004181">
    <property type="term" value="F:metallocarboxypeptidase activity"/>
    <property type="evidence" value="ECO:0007669"/>
    <property type="project" value="InterPro"/>
</dbReference>
<dbReference type="Proteomes" id="UP000754883">
    <property type="component" value="Unassembled WGS sequence"/>
</dbReference>
<gene>
    <name evidence="16" type="ORF">CBYS24578_00013303</name>
</gene>
<comment type="subcellular location">
    <subcellularLocation>
        <location evidence="3">Secreted</location>
    </subcellularLocation>
</comment>
<comment type="caution">
    <text evidence="16">The sequence shown here is derived from an EMBL/GenBank/DDBJ whole genome shotgun (WGS) entry which is preliminary data.</text>
</comment>